<dbReference type="RefSeq" id="WP_162442048.1">
    <property type="nucleotide sequence ID" value="NZ_CP048222.1"/>
</dbReference>
<reference evidence="9 10" key="1">
    <citation type="submission" date="2020-01" db="EMBL/GenBank/DDBJ databases">
        <authorList>
            <person name="Kim M.K."/>
        </authorList>
    </citation>
    <scope>NUCLEOTIDE SEQUENCE [LARGE SCALE GENOMIC DNA]</scope>
    <source>
        <strain evidence="9 10">172606-1</strain>
    </source>
</reference>
<dbReference type="EMBL" id="CP048222">
    <property type="protein sequence ID" value="QHT65975.1"/>
    <property type="molecule type" value="Genomic_DNA"/>
</dbReference>
<dbReference type="EMBL" id="CP048222">
    <property type="protein sequence ID" value="QHT66808.1"/>
    <property type="molecule type" value="Genomic_DNA"/>
</dbReference>
<dbReference type="KEGG" id="rhoz:GXP67_12105"/>
<dbReference type="GO" id="GO:0003676">
    <property type="term" value="F:nucleic acid binding"/>
    <property type="evidence" value="ECO:0007669"/>
    <property type="project" value="InterPro"/>
</dbReference>
<evidence type="ECO:0000313" key="7">
    <source>
        <dbReference type="EMBL" id="QHT70300.1"/>
    </source>
</evidence>
<evidence type="ECO:0000313" key="2">
    <source>
        <dbReference type="EMBL" id="QHT65975.1"/>
    </source>
</evidence>
<dbReference type="EMBL" id="CP048222">
    <property type="protein sequence ID" value="QHT70300.1"/>
    <property type="molecule type" value="Genomic_DNA"/>
</dbReference>
<sequence length="218" mass="25756">MWVIPPKQNAGFVYQMEKVISVYERPYDEKQLLVTLDESPKQLIESKHFIGKDGKQYQDSIYTRHGVRDIYMVFEPLAGKRYCFVEQNHNRFTWVKILSRLLDTTYKACEKITLVEDNLSAHKPSAFYELYQPEKAKAYLDRIEFIFTPAHGSWLNMAEIELSVLQRDCLDRHIATEDELIKQLSAWQESRNNKAVKANWQFTNQDARVKLKKLYPTI</sequence>
<keyword evidence="10" id="KW-1185">Reference proteome</keyword>
<gene>
    <name evidence="2" type="ORF">GXP67_04460</name>
    <name evidence="3" type="ORF">GXP67_09130</name>
    <name evidence="4" type="ORF">GXP67_12105</name>
    <name evidence="5" type="ORF">GXP67_18205</name>
    <name evidence="6" type="ORF">GXP67_24765</name>
    <name evidence="7" type="ORF">GXP67_28435</name>
    <name evidence="8" type="ORF">GXP67_33230</name>
    <name evidence="9" type="ORF">GXP67_36400</name>
</gene>
<dbReference type="Gene3D" id="3.30.420.10">
    <property type="entry name" value="Ribonuclease H-like superfamily/Ribonuclease H"/>
    <property type="match status" value="1"/>
</dbReference>
<evidence type="ECO:0000313" key="8">
    <source>
        <dbReference type="EMBL" id="QHT71172.1"/>
    </source>
</evidence>
<dbReference type="AlphaFoldDB" id="A0A6C0GU80"/>
<evidence type="ECO:0000259" key="1">
    <source>
        <dbReference type="Pfam" id="PF13358"/>
    </source>
</evidence>
<dbReference type="InterPro" id="IPR036397">
    <property type="entry name" value="RNaseH_sf"/>
</dbReference>
<dbReference type="Pfam" id="PF13358">
    <property type="entry name" value="DDE_3"/>
    <property type="match status" value="1"/>
</dbReference>
<dbReference type="KEGG" id="rhoz:GXP67_24765"/>
<accession>A0A6C0GU80</accession>
<feature type="domain" description="Tc1-like transposase DDE" evidence="1">
    <location>
        <begin position="33"/>
        <end position="181"/>
    </location>
</feature>
<name>A0A6C0GU80_9BACT</name>
<evidence type="ECO:0000313" key="3">
    <source>
        <dbReference type="EMBL" id="QHT66808.1"/>
    </source>
</evidence>
<dbReference type="KEGG" id="rhoz:GXP67_18205"/>
<dbReference type="KEGG" id="rhoz:GXP67_04460"/>
<protein>
    <submittedName>
        <fullName evidence="9">IS630 family transposase</fullName>
    </submittedName>
</protein>
<evidence type="ECO:0000313" key="6">
    <source>
        <dbReference type="EMBL" id="QHT69629.1"/>
    </source>
</evidence>
<dbReference type="KEGG" id="rhoz:GXP67_28435"/>
<evidence type="ECO:0000313" key="10">
    <source>
        <dbReference type="Proteomes" id="UP000480178"/>
    </source>
</evidence>
<dbReference type="KEGG" id="rhoz:GXP67_36400"/>
<organism evidence="9 10">
    <name type="scientific">Rhodocytophaga rosea</name>
    <dbReference type="NCBI Taxonomy" id="2704465"/>
    <lineage>
        <taxon>Bacteria</taxon>
        <taxon>Pseudomonadati</taxon>
        <taxon>Bacteroidota</taxon>
        <taxon>Cytophagia</taxon>
        <taxon>Cytophagales</taxon>
        <taxon>Rhodocytophagaceae</taxon>
        <taxon>Rhodocytophaga</taxon>
    </lineage>
</organism>
<dbReference type="NCBIfam" id="NF033545">
    <property type="entry name" value="transpos_IS630"/>
    <property type="match status" value="1"/>
</dbReference>
<dbReference type="KEGG" id="rhoz:GXP67_09130"/>
<dbReference type="InterPro" id="IPR038717">
    <property type="entry name" value="Tc1-like_DDE_dom"/>
</dbReference>
<proteinExistence type="predicted"/>
<dbReference type="EMBL" id="CP048222">
    <property type="protein sequence ID" value="QHT68437.1"/>
    <property type="molecule type" value="Genomic_DNA"/>
</dbReference>
<evidence type="ECO:0000313" key="5">
    <source>
        <dbReference type="EMBL" id="QHT68437.1"/>
    </source>
</evidence>
<dbReference type="Proteomes" id="UP000480178">
    <property type="component" value="Chromosome"/>
</dbReference>
<dbReference type="EMBL" id="CP048222">
    <property type="protein sequence ID" value="QHT69629.1"/>
    <property type="molecule type" value="Genomic_DNA"/>
</dbReference>
<evidence type="ECO:0000313" key="4">
    <source>
        <dbReference type="EMBL" id="QHT67324.1"/>
    </source>
</evidence>
<evidence type="ECO:0000313" key="9">
    <source>
        <dbReference type="EMBL" id="QHT71758.1"/>
    </source>
</evidence>
<dbReference type="EMBL" id="CP048222">
    <property type="protein sequence ID" value="QHT67324.1"/>
    <property type="molecule type" value="Genomic_DNA"/>
</dbReference>
<dbReference type="InterPro" id="IPR047655">
    <property type="entry name" value="Transpos_IS630-like"/>
</dbReference>
<dbReference type="EMBL" id="CP048222">
    <property type="protein sequence ID" value="QHT71758.1"/>
    <property type="molecule type" value="Genomic_DNA"/>
</dbReference>
<dbReference type="KEGG" id="rhoz:GXP67_33230"/>
<dbReference type="EMBL" id="CP048222">
    <property type="protein sequence ID" value="QHT71172.1"/>
    <property type="molecule type" value="Genomic_DNA"/>
</dbReference>